<feature type="domain" description="Major facilitator superfamily (MFS) profile" evidence="9">
    <location>
        <begin position="22"/>
        <end position="480"/>
    </location>
</feature>
<dbReference type="InterPro" id="IPR020846">
    <property type="entry name" value="MFS_dom"/>
</dbReference>
<dbReference type="PRINTS" id="PR01035">
    <property type="entry name" value="TCRTETA"/>
</dbReference>
<dbReference type="FunFam" id="1.20.1720.10:FF:000004">
    <property type="entry name" value="EmrB/QacA family drug resistance transporter"/>
    <property type="match status" value="1"/>
</dbReference>
<feature type="transmembrane region" description="Helical" evidence="8">
    <location>
        <begin position="348"/>
        <end position="367"/>
    </location>
</feature>
<feature type="transmembrane region" description="Helical" evidence="8">
    <location>
        <begin position="373"/>
        <end position="396"/>
    </location>
</feature>
<dbReference type="CDD" id="cd17502">
    <property type="entry name" value="MFS_Azr1_MDR_like"/>
    <property type="match status" value="1"/>
</dbReference>
<name>D1AEL3_THECD</name>
<feature type="transmembrane region" description="Helical" evidence="8">
    <location>
        <begin position="315"/>
        <end position="341"/>
    </location>
</feature>
<protein>
    <submittedName>
        <fullName evidence="10">Major facilitator superfamily MFS_1</fullName>
    </submittedName>
</protein>
<feature type="transmembrane region" description="Helical" evidence="8">
    <location>
        <begin position="173"/>
        <end position="195"/>
    </location>
</feature>
<dbReference type="InterPro" id="IPR001958">
    <property type="entry name" value="Tet-R_TetA/multi-R_MdtG-like"/>
</dbReference>
<sequence length="489" mass="51298">MSATQAPATEGRELESGPSRWLMVAVLGGMFLSMLDQTIVGPALPDITADIGGENLYSWFVSAYLLTTTVSVPLYGRLSDVYGRKPLLLTGLGIFIAGSALCALAQTSWQLIAARALQGLGAGALIPLSLALLFDLFPGRAMGKVQGWIGAVMGVSYVTGPMLGGLLNDHAGWPWIFLVNVPIGVVLAAVVVIRLPHRPGTAERARPDYLGIAVFSAAVSLLMVGLTQKGLTGADGRLHHWTDWPVLGYLLAALALLAVFLLIELRVSEPLIPLGLFRNPVYTATNVASFATAFAMYSAIIFLPRYLRDARDYSAVASGVLIYPLLIGIVVGSFAAGAIIGATRRYKLLLASVQLLTGIGAVCFLWLEADTPLPVLSVWMATLGLGIGPMLSGLTITVQNSVPIEHIGTATGKVTFFRQIGGAVALTFAGSIYMETMTDHAPAVGPQQAAAEAAAQVLPLLGALGAGTAFLAMLLVPRRPLWLLGDGGD</sequence>
<keyword evidence="11" id="KW-1185">Reference proteome</keyword>
<dbReference type="HOGENOM" id="CLU_000960_2_7_11"/>
<dbReference type="Gene3D" id="1.20.1250.20">
    <property type="entry name" value="MFS general substrate transporter like domains"/>
    <property type="match status" value="1"/>
</dbReference>
<comment type="subcellular location">
    <subcellularLocation>
        <location evidence="1">Cell membrane</location>
        <topology evidence="1">Multi-pass membrane protein</topology>
    </subcellularLocation>
</comment>
<evidence type="ECO:0000313" key="11">
    <source>
        <dbReference type="Proteomes" id="UP000001918"/>
    </source>
</evidence>
<feature type="transmembrane region" description="Helical" evidence="8">
    <location>
        <begin position="246"/>
        <end position="263"/>
    </location>
</feature>
<feature type="transmembrane region" description="Helical" evidence="8">
    <location>
        <begin position="21"/>
        <end position="44"/>
    </location>
</feature>
<dbReference type="eggNOG" id="COG2814">
    <property type="taxonomic scope" value="Bacteria"/>
</dbReference>
<evidence type="ECO:0000256" key="3">
    <source>
        <dbReference type="ARBA" id="ARBA00022448"/>
    </source>
</evidence>
<dbReference type="KEGG" id="tcu:Tcur_0224"/>
<dbReference type="PANTHER" id="PTHR23501:SF197">
    <property type="entry name" value="COMD"/>
    <property type="match status" value="1"/>
</dbReference>
<dbReference type="GO" id="GO:0005886">
    <property type="term" value="C:plasma membrane"/>
    <property type="evidence" value="ECO:0007669"/>
    <property type="project" value="UniProtKB-SubCell"/>
</dbReference>
<feature type="transmembrane region" description="Helical" evidence="8">
    <location>
        <begin position="112"/>
        <end position="136"/>
    </location>
</feature>
<dbReference type="OrthoDB" id="7375466at2"/>
<feature type="transmembrane region" description="Helical" evidence="8">
    <location>
        <begin position="284"/>
        <end position="303"/>
    </location>
</feature>
<evidence type="ECO:0000256" key="7">
    <source>
        <dbReference type="ARBA" id="ARBA00023136"/>
    </source>
</evidence>
<evidence type="ECO:0000313" key="10">
    <source>
        <dbReference type="EMBL" id="ACY95829.1"/>
    </source>
</evidence>
<dbReference type="Pfam" id="PF07690">
    <property type="entry name" value="MFS_1"/>
    <property type="match status" value="1"/>
</dbReference>
<dbReference type="AlphaFoldDB" id="D1AEL3"/>
<feature type="transmembrane region" description="Helical" evidence="8">
    <location>
        <begin position="56"/>
        <end position="75"/>
    </location>
</feature>
<keyword evidence="5 8" id="KW-0812">Transmembrane</keyword>
<evidence type="ECO:0000256" key="2">
    <source>
        <dbReference type="ARBA" id="ARBA00007520"/>
    </source>
</evidence>
<dbReference type="Gene3D" id="1.20.1720.10">
    <property type="entry name" value="Multidrug resistance protein D"/>
    <property type="match status" value="1"/>
</dbReference>
<feature type="transmembrane region" description="Helical" evidence="8">
    <location>
        <begin position="416"/>
        <end position="434"/>
    </location>
</feature>
<dbReference type="GO" id="GO:0022857">
    <property type="term" value="F:transmembrane transporter activity"/>
    <property type="evidence" value="ECO:0007669"/>
    <property type="project" value="InterPro"/>
</dbReference>
<keyword evidence="4" id="KW-1003">Cell membrane</keyword>
<dbReference type="PANTHER" id="PTHR23501">
    <property type="entry name" value="MAJOR FACILITATOR SUPERFAMILY"/>
    <property type="match status" value="1"/>
</dbReference>
<dbReference type="RefSeq" id="WP_012850613.1">
    <property type="nucleotide sequence ID" value="NC_013510.1"/>
</dbReference>
<evidence type="ECO:0000256" key="5">
    <source>
        <dbReference type="ARBA" id="ARBA00022692"/>
    </source>
</evidence>
<feature type="transmembrane region" description="Helical" evidence="8">
    <location>
        <begin position="148"/>
        <end position="167"/>
    </location>
</feature>
<dbReference type="InterPro" id="IPR036259">
    <property type="entry name" value="MFS_trans_sf"/>
</dbReference>
<reference evidence="10 11" key="1">
    <citation type="journal article" date="2011" name="Stand. Genomic Sci.">
        <title>Complete genome sequence of Thermomonospora curvata type strain (B9).</title>
        <authorList>
            <person name="Chertkov O."/>
            <person name="Sikorski J."/>
            <person name="Nolan M."/>
            <person name="Lapidus A."/>
            <person name="Lucas S."/>
            <person name="Del Rio T.G."/>
            <person name="Tice H."/>
            <person name="Cheng J.F."/>
            <person name="Goodwin L."/>
            <person name="Pitluck S."/>
            <person name="Liolios K."/>
            <person name="Ivanova N."/>
            <person name="Mavromatis K."/>
            <person name="Mikhailova N."/>
            <person name="Ovchinnikova G."/>
            <person name="Pati A."/>
            <person name="Chen A."/>
            <person name="Palaniappan K."/>
            <person name="Djao O.D."/>
            <person name="Land M."/>
            <person name="Hauser L."/>
            <person name="Chang Y.J."/>
            <person name="Jeffries C.D."/>
            <person name="Brettin T."/>
            <person name="Han C."/>
            <person name="Detter J.C."/>
            <person name="Rohde M."/>
            <person name="Goker M."/>
            <person name="Woyke T."/>
            <person name="Bristow J."/>
            <person name="Eisen J.A."/>
            <person name="Markowitz V."/>
            <person name="Hugenholtz P."/>
            <person name="Klenk H.P."/>
            <person name="Kyrpides N.C."/>
        </authorList>
    </citation>
    <scope>NUCLEOTIDE SEQUENCE [LARGE SCALE GENOMIC DNA]</scope>
    <source>
        <strain evidence="11">ATCC 19995 / DSM 43183 / JCM 3096 / KCTC 9072 / NBRC 15933 / NCIMB 10081 / Henssen B9</strain>
    </source>
</reference>
<keyword evidence="7 8" id="KW-0472">Membrane</keyword>
<evidence type="ECO:0000256" key="6">
    <source>
        <dbReference type="ARBA" id="ARBA00022989"/>
    </source>
</evidence>
<dbReference type="PROSITE" id="PS50850">
    <property type="entry name" value="MFS"/>
    <property type="match status" value="1"/>
</dbReference>
<evidence type="ECO:0000256" key="8">
    <source>
        <dbReference type="SAM" id="Phobius"/>
    </source>
</evidence>
<proteinExistence type="inferred from homology"/>
<dbReference type="EMBL" id="CP001738">
    <property type="protein sequence ID" value="ACY95829.1"/>
    <property type="molecule type" value="Genomic_DNA"/>
</dbReference>
<dbReference type="Proteomes" id="UP000001918">
    <property type="component" value="Chromosome"/>
</dbReference>
<feature type="transmembrane region" description="Helical" evidence="8">
    <location>
        <begin position="87"/>
        <end position="106"/>
    </location>
</feature>
<organism evidence="10 11">
    <name type="scientific">Thermomonospora curvata (strain ATCC 19995 / DSM 43183 / JCM 3096 / KCTC 9072 / NBRC 15933 / NCIMB 10081 / Henssen B9)</name>
    <dbReference type="NCBI Taxonomy" id="471852"/>
    <lineage>
        <taxon>Bacteria</taxon>
        <taxon>Bacillati</taxon>
        <taxon>Actinomycetota</taxon>
        <taxon>Actinomycetes</taxon>
        <taxon>Streptosporangiales</taxon>
        <taxon>Thermomonosporaceae</taxon>
        <taxon>Thermomonospora</taxon>
    </lineage>
</organism>
<evidence type="ECO:0000259" key="9">
    <source>
        <dbReference type="PROSITE" id="PS50850"/>
    </source>
</evidence>
<keyword evidence="6 8" id="KW-1133">Transmembrane helix</keyword>
<gene>
    <name evidence="10" type="ordered locus">Tcur_0224</name>
</gene>
<evidence type="ECO:0000256" key="1">
    <source>
        <dbReference type="ARBA" id="ARBA00004651"/>
    </source>
</evidence>
<accession>D1AEL3</accession>
<dbReference type="InterPro" id="IPR011701">
    <property type="entry name" value="MFS"/>
</dbReference>
<keyword evidence="3" id="KW-0813">Transport</keyword>
<evidence type="ECO:0000256" key="4">
    <source>
        <dbReference type="ARBA" id="ARBA00022475"/>
    </source>
</evidence>
<feature type="transmembrane region" description="Helical" evidence="8">
    <location>
        <begin position="207"/>
        <end position="226"/>
    </location>
</feature>
<feature type="transmembrane region" description="Helical" evidence="8">
    <location>
        <begin position="454"/>
        <end position="476"/>
    </location>
</feature>
<dbReference type="SUPFAM" id="SSF103473">
    <property type="entry name" value="MFS general substrate transporter"/>
    <property type="match status" value="1"/>
</dbReference>
<comment type="similarity">
    <text evidence="2">Belongs to the major facilitator superfamily. TCR/Tet family.</text>
</comment>